<dbReference type="PANTHER" id="PTHR34478:SF2">
    <property type="entry name" value="MEMBRANE PROTEIN"/>
    <property type="match status" value="1"/>
</dbReference>
<keyword evidence="3 6" id="KW-0812">Transmembrane</keyword>
<comment type="caution">
    <text evidence="7">The sequence shown here is derived from an EMBL/GenBank/DDBJ whole genome shotgun (WGS) entry which is preliminary data.</text>
</comment>
<dbReference type="Pfam" id="PF04011">
    <property type="entry name" value="LemA"/>
    <property type="match status" value="1"/>
</dbReference>
<dbReference type="PANTHER" id="PTHR34478">
    <property type="entry name" value="PROTEIN LEMA"/>
    <property type="match status" value="1"/>
</dbReference>
<sequence length="185" mass="20106">MPTAAWIALAIVVVIVVYGVTLYNKLVRHRNLVQEGYSGIDVQLTRRSDLIPNLLETVKGYAAHEKALFADIAERRASSINAGSIADKAVADKALTGALGRLFAVAEAYPDLKADANFRALQADLSGIEDQLQMARRYYNGTARDYNIVVESFPNVLVAGSFGFRKEPFFELADPASAAVPKVAF</sequence>
<gene>
    <name evidence="7" type="ORF">FHW18_002866</name>
</gene>
<comment type="subcellular location">
    <subcellularLocation>
        <location evidence="1">Membrane</location>
        <topology evidence="1">Single-pass membrane protein</topology>
    </subcellularLocation>
</comment>
<dbReference type="InterPro" id="IPR023353">
    <property type="entry name" value="LemA-like_dom_sf"/>
</dbReference>
<proteinExistence type="inferred from homology"/>
<feature type="transmembrane region" description="Helical" evidence="6">
    <location>
        <begin position="6"/>
        <end position="23"/>
    </location>
</feature>
<evidence type="ECO:0000313" key="8">
    <source>
        <dbReference type="Proteomes" id="UP000542125"/>
    </source>
</evidence>
<evidence type="ECO:0000256" key="1">
    <source>
        <dbReference type="ARBA" id="ARBA00004167"/>
    </source>
</evidence>
<dbReference type="Gene3D" id="1.20.1440.20">
    <property type="entry name" value="LemA-like domain"/>
    <property type="match status" value="1"/>
</dbReference>
<dbReference type="EMBL" id="JACBYR010000001">
    <property type="protein sequence ID" value="NYE83595.1"/>
    <property type="molecule type" value="Genomic_DNA"/>
</dbReference>
<dbReference type="GO" id="GO:0016020">
    <property type="term" value="C:membrane"/>
    <property type="evidence" value="ECO:0007669"/>
    <property type="project" value="UniProtKB-SubCell"/>
</dbReference>
<evidence type="ECO:0000256" key="4">
    <source>
        <dbReference type="ARBA" id="ARBA00022989"/>
    </source>
</evidence>
<dbReference type="Proteomes" id="UP000542125">
    <property type="component" value="Unassembled WGS sequence"/>
</dbReference>
<dbReference type="InterPro" id="IPR007156">
    <property type="entry name" value="MamQ_LemA"/>
</dbReference>
<protein>
    <submittedName>
        <fullName evidence="7">LemA protein</fullName>
    </submittedName>
</protein>
<reference evidence="7 8" key="1">
    <citation type="submission" date="2020-07" db="EMBL/GenBank/DDBJ databases">
        <title>Genomic Encyclopedia of Type Strains, Phase IV (KMG-V): Genome sequencing to study the core and pangenomes of soil and plant-associated prokaryotes.</title>
        <authorList>
            <person name="Whitman W."/>
        </authorList>
    </citation>
    <scope>NUCLEOTIDE SEQUENCE [LARGE SCALE GENOMIC DNA]</scope>
    <source>
        <strain evidence="7 8">SAS40</strain>
    </source>
</reference>
<evidence type="ECO:0000256" key="2">
    <source>
        <dbReference type="ARBA" id="ARBA00008854"/>
    </source>
</evidence>
<dbReference type="AlphaFoldDB" id="A0A7Y9LNS2"/>
<keyword evidence="4 6" id="KW-1133">Transmembrane helix</keyword>
<comment type="similarity">
    <text evidence="2">Belongs to the LemA family.</text>
</comment>
<accession>A0A7Y9LNS2</accession>
<organism evidence="7 8">
    <name type="scientific">Pigmentiphaga litoralis</name>
    <dbReference type="NCBI Taxonomy" id="516702"/>
    <lineage>
        <taxon>Bacteria</taxon>
        <taxon>Pseudomonadati</taxon>
        <taxon>Pseudomonadota</taxon>
        <taxon>Betaproteobacteria</taxon>
        <taxon>Burkholderiales</taxon>
        <taxon>Alcaligenaceae</taxon>
        <taxon>Pigmentiphaga</taxon>
    </lineage>
</organism>
<keyword evidence="5 6" id="KW-0472">Membrane</keyword>
<name>A0A7Y9LNS2_9BURK</name>
<dbReference type="SUPFAM" id="SSF140478">
    <property type="entry name" value="LemA-like"/>
    <property type="match status" value="1"/>
</dbReference>
<dbReference type="RefSeq" id="WP_179587375.1">
    <property type="nucleotide sequence ID" value="NZ_JACBYR010000001.1"/>
</dbReference>
<evidence type="ECO:0000256" key="6">
    <source>
        <dbReference type="SAM" id="Phobius"/>
    </source>
</evidence>
<evidence type="ECO:0000256" key="5">
    <source>
        <dbReference type="ARBA" id="ARBA00023136"/>
    </source>
</evidence>
<keyword evidence="8" id="KW-1185">Reference proteome</keyword>
<evidence type="ECO:0000256" key="3">
    <source>
        <dbReference type="ARBA" id="ARBA00022692"/>
    </source>
</evidence>
<evidence type="ECO:0000313" key="7">
    <source>
        <dbReference type="EMBL" id="NYE83595.1"/>
    </source>
</evidence>